<gene>
    <name evidence="2" type="ORF">M6B38_116245</name>
</gene>
<feature type="region of interest" description="Disordered" evidence="1">
    <location>
        <begin position="1"/>
        <end position="122"/>
    </location>
</feature>
<dbReference type="Proteomes" id="UP001140949">
    <property type="component" value="Unassembled WGS sequence"/>
</dbReference>
<organism evidence="2 3">
    <name type="scientific">Iris pallida</name>
    <name type="common">Sweet iris</name>
    <dbReference type="NCBI Taxonomy" id="29817"/>
    <lineage>
        <taxon>Eukaryota</taxon>
        <taxon>Viridiplantae</taxon>
        <taxon>Streptophyta</taxon>
        <taxon>Embryophyta</taxon>
        <taxon>Tracheophyta</taxon>
        <taxon>Spermatophyta</taxon>
        <taxon>Magnoliopsida</taxon>
        <taxon>Liliopsida</taxon>
        <taxon>Asparagales</taxon>
        <taxon>Iridaceae</taxon>
        <taxon>Iridoideae</taxon>
        <taxon>Irideae</taxon>
        <taxon>Iris</taxon>
    </lineage>
</organism>
<feature type="compositionally biased region" description="Low complexity" evidence="1">
    <location>
        <begin position="26"/>
        <end position="38"/>
    </location>
</feature>
<proteinExistence type="predicted"/>
<protein>
    <submittedName>
        <fullName evidence="2">Vegetative cell wall protein gp1-like</fullName>
    </submittedName>
</protein>
<feature type="compositionally biased region" description="Polar residues" evidence="1">
    <location>
        <begin position="46"/>
        <end position="58"/>
    </location>
</feature>
<accession>A0AAX6I591</accession>
<name>A0AAX6I591_IRIPA</name>
<feature type="compositionally biased region" description="Low complexity" evidence="1">
    <location>
        <begin position="86"/>
        <end position="97"/>
    </location>
</feature>
<keyword evidence="3" id="KW-1185">Reference proteome</keyword>
<dbReference type="AlphaFoldDB" id="A0AAX6I591"/>
<evidence type="ECO:0000313" key="2">
    <source>
        <dbReference type="EMBL" id="KAJ6848073.1"/>
    </source>
</evidence>
<evidence type="ECO:0000256" key="1">
    <source>
        <dbReference type="SAM" id="MobiDB-lite"/>
    </source>
</evidence>
<reference evidence="2" key="2">
    <citation type="submission" date="2023-04" db="EMBL/GenBank/DDBJ databases">
        <authorList>
            <person name="Bruccoleri R.E."/>
            <person name="Oakeley E.J."/>
            <person name="Faust A.-M."/>
            <person name="Dessus-Babus S."/>
            <person name="Altorfer M."/>
            <person name="Burckhardt D."/>
            <person name="Oertli M."/>
            <person name="Naumann U."/>
            <person name="Petersen F."/>
            <person name="Wong J."/>
        </authorList>
    </citation>
    <scope>NUCLEOTIDE SEQUENCE</scope>
    <source>
        <strain evidence="2">GSM-AAB239-AS_SAM_17_03QT</strain>
        <tissue evidence="2">Leaf</tissue>
    </source>
</reference>
<comment type="caution">
    <text evidence="2">The sequence shown here is derived from an EMBL/GenBank/DDBJ whole genome shotgun (WGS) entry which is preliminary data.</text>
</comment>
<evidence type="ECO:0000313" key="3">
    <source>
        <dbReference type="Proteomes" id="UP001140949"/>
    </source>
</evidence>
<dbReference type="EMBL" id="JANAVB010004796">
    <property type="protein sequence ID" value="KAJ6848073.1"/>
    <property type="molecule type" value="Genomic_DNA"/>
</dbReference>
<reference evidence="2" key="1">
    <citation type="journal article" date="2023" name="GigaByte">
        <title>Genome assembly of the bearded iris, Iris pallida Lam.</title>
        <authorList>
            <person name="Bruccoleri R.E."/>
            <person name="Oakeley E.J."/>
            <person name="Faust A.M.E."/>
            <person name="Altorfer M."/>
            <person name="Dessus-Babus S."/>
            <person name="Burckhardt D."/>
            <person name="Oertli M."/>
            <person name="Naumann U."/>
            <person name="Petersen F."/>
            <person name="Wong J."/>
        </authorList>
    </citation>
    <scope>NUCLEOTIDE SEQUENCE</scope>
    <source>
        <strain evidence="2">GSM-AAB239-AS_SAM_17_03QT</strain>
    </source>
</reference>
<feature type="region of interest" description="Disordered" evidence="1">
    <location>
        <begin position="141"/>
        <end position="164"/>
    </location>
</feature>
<sequence>MNASSPRPSHRRSTPEKRPCSLQQDSVSSAAALTTASTGRIGGTTPCPQSPRNPSTFATLADPPPRRTRVPLPVPNSLDESPDPNSSLPSLTTAAASKFPPRLMTRDRRKSPRTDLLSHNFRVPPRLSPLTASACPCGRCSLDRSRRHRPSSTVAGDASSASRAPPRLLLPLFSRYHS</sequence>